<evidence type="ECO:0000313" key="9">
    <source>
        <dbReference type="Proteomes" id="UP000193467"/>
    </source>
</evidence>
<feature type="transmembrane region" description="Helical" evidence="6">
    <location>
        <begin position="159"/>
        <end position="183"/>
    </location>
</feature>
<evidence type="ECO:0000259" key="7">
    <source>
        <dbReference type="PROSITE" id="PS50850"/>
    </source>
</evidence>
<protein>
    <submittedName>
        <fullName evidence="8">MFS general substrate transporter</fullName>
    </submittedName>
</protein>
<keyword evidence="2" id="KW-0813">Transport</keyword>
<evidence type="ECO:0000256" key="6">
    <source>
        <dbReference type="SAM" id="Phobius"/>
    </source>
</evidence>
<feature type="transmembrane region" description="Helical" evidence="6">
    <location>
        <begin position="296"/>
        <end position="318"/>
    </location>
</feature>
<dbReference type="PANTHER" id="PTHR43791">
    <property type="entry name" value="PERMEASE-RELATED"/>
    <property type="match status" value="1"/>
</dbReference>
<dbReference type="PANTHER" id="PTHR43791:SF51">
    <property type="entry name" value="MAJOR FACILITATOR SUPERFAMILY (MFS) PROFILE DOMAIN-CONTAINING PROTEIN"/>
    <property type="match status" value="1"/>
</dbReference>
<gene>
    <name evidence="8" type="ORF">BCR35DRAFT_332030</name>
</gene>
<feature type="transmembrane region" description="Helical" evidence="6">
    <location>
        <begin position="338"/>
        <end position="355"/>
    </location>
</feature>
<accession>A0A1Y2F819</accession>
<organism evidence="8 9">
    <name type="scientific">Leucosporidium creatinivorum</name>
    <dbReference type="NCBI Taxonomy" id="106004"/>
    <lineage>
        <taxon>Eukaryota</taxon>
        <taxon>Fungi</taxon>
        <taxon>Dikarya</taxon>
        <taxon>Basidiomycota</taxon>
        <taxon>Pucciniomycotina</taxon>
        <taxon>Microbotryomycetes</taxon>
        <taxon>Leucosporidiales</taxon>
        <taxon>Leucosporidium</taxon>
    </lineage>
</organism>
<feature type="transmembrane region" description="Helical" evidence="6">
    <location>
        <begin position="135"/>
        <end position="153"/>
    </location>
</feature>
<dbReference type="InterPro" id="IPR020846">
    <property type="entry name" value="MFS_dom"/>
</dbReference>
<dbReference type="InterPro" id="IPR011701">
    <property type="entry name" value="MFS"/>
</dbReference>
<keyword evidence="4 6" id="KW-1133">Transmembrane helix</keyword>
<feature type="transmembrane region" description="Helical" evidence="6">
    <location>
        <begin position="228"/>
        <end position="248"/>
    </location>
</feature>
<feature type="transmembrane region" description="Helical" evidence="6">
    <location>
        <begin position="458"/>
        <end position="476"/>
    </location>
</feature>
<evidence type="ECO:0000313" key="8">
    <source>
        <dbReference type="EMBL" id="ORY79787.1"/>
    </source>
</evidence>
<dbReference type="InParanoid" id="A0A1Y2F819"/>
<dbReference type="Pfam" id="PF07690">
    <property type="entry name" value="MFS_1"/>
    <property type="match status" value="1"/>
</dbReference>
<feature type="domain" description="Major facilitator superfamily (MFS) profile" evidence="7">
    <location>
        <begin position="62"/>
        <end position="482"/>
    </location>
</feature>
<dbReference type="Gene3D" id="1.20.1250.20">
    <property type="entry name" value="MFS general substrate transporter like domains"/>
    <property type="match status" value="1"/>
</dbReference>
<dbReference type="InterPro" id="IPR036259">
    <property type="entry name" value="MFS_trans_sf"/>
</dbReference>
<dbReference type="STRING" id="106004.A0A1Y2F819"/>
<comment type="caution">
    <text evidence="8">The sequence shown here is derived from an EMBL/GenBank/DDBJ whole genome shotgun (WGS) entry which is preliminary data.</text>
</comment>
<dbReference type="SUPFAM" id="SSF103473">
    <property type="entry name" value="MFS general substrate transporter"/>
    <property type="match status" value="1"/>
</dbReference>
<name>A0A1Y2F819_9BASI</name>
<dbReference type="PROSITE" id="PS50850">
    <property type="entry name" value="MFS"/>
    <property type="match status" value="1"/>
</dbReference>
<comment type="subcellular location">
    <subcellularLocation>
        <location evidence="1">Membrane</location>
        <topology evidence="1">Multi-pass membrane protein</topology>
    </subcellularLocation>
</comment>
<evidence type="ECO:0000256" key="3">
    <source>
        <dbReference type="ARBA" id="ARBA00022692"/>
    </source>
</evidence>
<feature type="transmembrane region" description="Helical" evidence="6">
    <location>
        <begin position="195"/>
        <end position="216"/>
    </location>
</feature>
<keyword evidence="3 6" id="KW-0812">Transmembrane</keyword>
<proteinExistence type="predicted"/>
<feature type="transmembrane region" description="Helical" evidence="6">
    <location>
        <begin position="362"/>
        <end position="382"/>
    </location>
</feature>
<feature type="transmembrane region" description="Helical" evidence="6">
    <location>
        <begin position="419"/>
        <end position="438"/>
    </location>
</feature>
<reference evidence="8 9" key="1">
    <citation type="submission" date="2016-07" db="EMBL/GenBank/DDBJ databases">
        <title>Pervasive Adenine N6-methylation of Active Genes in Fungi.</title>
        <authorList>
            <consortium name="DOE Joint Genome Institute"/>
            <person name="Mondo S.J."/>
            <person name="Dannebaum R.O."/>
            <person name="Kuo R.C."/>
            <person name="Labutti K."/>
            <person name="Haridas S."/>
            <person name="Kuo A."/>
            <person name="Salamov A."/>
            <person name="Ahrendt S.R."/>
            <person name="Lipzen A."/>
            <person name="Sullivan W."/>
            <person name="Andreopoulos W.B."/>
            <person name="Clum A."/>
            <person name="Lindquist E."/>
            <person name="Daum C."/>
            <person name="Ramamoorthy G.K."/>
            <person name="Gryganskyi A."/>
            <person name="Culley D."/>
            <person name="Magnuson J.K."/>
            <person name="James T.Y."/>
            <person name="O'Malley M.A."/>
            <person name="Stajich J.E."/>
            <person name="Spatafora J.W."/>
            <person name="Visel A."/>
            <person name="Grigoriev I.V."/>
        </authorList>
    </citation>
    <scope>NUCLEOTIDE SEQUENCE [LARGE SCALE GENOMIC DNA]</scope>
    <source>
        <strain evidence="8 9">62-1032</strain>
    </source>
</reference>
<dbReference type="OrthoDB" id="2962993at2759"/>
<feature type="transmembrane region" description="Helical" evidence="6">
    <location>
        <begin position="388"/>
        <end position="407"/>
    </location>
</feature>
<evidence type="ECO:0000256" key="5">
    <source>
        <dbReference type="ARBA" id="ARBA00023136"/>
    </source>
</evidence>
<dbReference type="GO" id="GO:0016020">
    <property type="term" value="C:membrane"/>
    <property type="evidence" value="ECO:0007669"/>
    <property type="project" value="UniProtKB-SubCell"/>
</dbReference>
<keyword evidence="9" id="KW-1185">Reference proteome</keyword>
<dbReference type="GO" id="GO:0022857">
    <property type="term" value="F:transmembrane transporter activity"/>
    <property type="evidence" value="ECO:0007669"/>
    <property type="project" value="InterPro"/>
</dbReference>
<keyword evidence="5 6" id="KW-0472">Membrane</keyword>
<dbReference type="AlphaFoldDB" id="A0A1Y2F819"/>
<sequence length="526" mass="58057">MATVPEVTAYGLNKEATAPLDNAALDRSEKSSLSSPSTVAAATALQTDVDQKKLLRRIDWRILPFCYWSYMVMRVDVGNISNAGIMNSETGHSLKQELGLTAQQWTWVIASFSYTYMFLEPISTPMVKLYRPSGWITRIMCTWAVITICAAAVKNYAGLITIRVLLGAAEAGYFPCIVYWWSFWYNPQQLAPRILGLYMAGAAAGAASGFLAYAISFTNRPDFAGWRWLFIIEGVIPLITGTASWWLIPDFPSTSKWLSIAEVQTIRNWLHKDSPNEITGHTFSLRETLAIFRDPSYVLFTAFWILHGIGGYGIGLVLPQVIKDLGFTTSAGANLLNIPPAAATILFLCLCSFLLSRRIVNAFPLIIFMDTLVIAGYIILLTRDEPGVRYFALLLVTAAAGVAYPSLWPRRVQALRGTAGAALGIGLHNASAQMSGILGPQLFRSDYGPRYVKPFKAAIGLIAVAIALLVPLWWLLDGDISKSAWLTNHVQSQTHYREGDETRERVEEVLAAQEGGKREGKQDDKV</sequence>
<evidence type="ECO:0000256" key="1">
    <source>
        <dbReference type="ARBA" id="ARBA00004141"/>
    </source>
</evidence>
<evidence type="ECO:0000256" key="2">
    <source>
        <dbReference type="ARBA" id="ARBA00022448"/>
    </source>
</evidence>
<dbReference type="Proteomes" id="UP000193467">
    <property type="component" value="Unassembled WGS sequence"/>
</dbReference>
<evidence type="ECO:0000256" key="4">
    <source>
        <dbReference type="ARBA" id="ARBA00022989"/>
    </source>
</evidence>
<dbReference type="EMBL" id="MCGR01000026">
    <property type="protein sequence ID" value="ORY79787.1"/>
    <property type="molecule type" value="Genomic_DNA"/>
</dbReference>